<keyword evidence="2" id="KW-0808">Transferase</keyword>
<reference evidence="2 3" key="1">
    <citation type="submission" date="2014-04" db="EMBL/GenBank/DDBJ databases">
        <authorList>
            <person name="Hornung B.V."/>
        </authorList>
    </citation>
    <scope>NUCLEOTIDE SEQUENCE [LARGE SCALE GENOMIC DNA]</scope>
    <source>
        <strain evidence="2 3">CRIB</strain>
    </source>
</reference>
<keyword evidence="3" id="KW-1185">Reference proteome</keyword>
<accession>A0A1V1HZH0</accession>
<dbReference type="GeneID" id="82204801"/>
<dbReference type="InterPro" id="IPR000600">
    <property type="entry name" value="ROK"/>
</dbReference>
<name>A0A1V1HZH0_9FIRM</name>
<dbReference type="PANTHER" id="PTHR18964">
    <property type="entry name" value="ROK (REPRESSOR, ORF, KINASE) FAMILY"/>
    <property type="match status" value="1"/>
</dbReference>
<protein>
    <submittedName>
        <fullName evidence="2">N-Acetylmannosamine kinase</fullName>
    </submittedName>
</protein>
<dbReference type="GO" id="GO:0016301">
    <property type="term" value="F:kinase activity"/>
    <property type="evidence" value="ECO:0007669"/>
    <property type="project" value="UniProtKB-KW"/>
</dbReference>
<dbReference type="SUPFAM" id="SSF53067">
    <property type="entry name" value="Actin-like ATPase domain"/>
    <property type="match status" value="1"/>
</dbReference>
<sequence length="295" mass="32181">MNRFICIDVGGTSIKYGLSNEIGEFIDKGSVDTEALEKGGPGILEKIKTISKKYIEDNDIDGICISTAGMVDSKKGKVVYALEHLIPEYTGMEIKREVEKEFNIRCEVENDVNCAGLGETWLGAGKNAKSSVCLTVGTGIGGCVILDNKLIHGFSNSAGEIGYMNINGKSLQDLASTSSLVRKIAKIKNISQQDIDGKIIFDMAKNNDKDCLNEIDNMVKSLAIGIANICYLINPEVLILGGGIMAQEEFLKPRIDKALKEILVPRIYENTKIEFAKRQNDAGMIGALYNFLSQI</sequence>
<dbReference type="EMBL" id="LN555523">
    <property type="protein sequence ID" value="CED93371.1"/>
    <property type="molecule type" value="Genomic_DNA"/>
</dbReference>
<dbReference type="RefSeq" id="WP_180703094.1">
    <property type="nucleotide sequence ID" value="NZ_CAJUCR010000001.1"/>
</dbReference>
<gene>
    <name evidence="2" type="ORF">CRIB_618</name>
</gene>
<dbReference type="CDD" id="cd24068">
    <property type="entry name" value="ASKHA_NBD_ROK_FnNanK-like"/>
    <property type="match status" value="1"/>
</dbReference>
<evidence type="ECO:0000313" key="3">
    <source>
        <dbReference type="Proteomes" id="UP000245622"/>
    </source>
</evidence>
<comment type="similarity">
    <text evidence="1">Belongs to the ROK (NagC/XylR) family.</text>
</comment>
<proteinExistence type="inferred from homology"/>
<dbReference type="KEGG" id="ril:CRIB_618"/>
<dbReference type="Pfam" id="PF00480">
    <property type="entry name" value="ROK"/>
    <property type="match status" value="1"/>
</dbReference>
<dbReference type="Proteomes" id="UP000245622">
    <property type="component" value="Chromosome 1"/>
</dbReference>
<keyword evidence="2" id="KW-0418">Kinase</keyword>
<evidence type="ECO:0000256" key="1">
    <source>
        <dbReference type="ARBA" id="ARBA00006479"/>
    </source>
</evidence>
<dbReference type="PANTHER" id="PTHR18964:SF165">
    <property type="entry name" value="BETA-GLUCOSIDE KINASE"/>
    <property type="match status" value="1"/>
</dbReference>
<organism evidence="2 3">
    <name type="scientific">Romboutsia ilealis</name>
    <dbReference type="NCBI Taxonomy" id="1115758"/>
    <lineage>
        <taxon>Bacteria</taxon>
        <taxon>Bacillati</taxon>
        <taxon>Bacillota</taxon>
        <taxon>Clostridia</taxon>
        <taxon>Peptostreptococcales</taxon>
        <taxon>Peptostreptococcaceae</taxon>
        <taxon>Romboutsia</taxon>
    </lineage>
</organism>
<dbReference type="InterPro" id="IPR043129">
    <property type="entry name" value="ATPase_NBD"/>
</dbReference>
<dbReference type="AlphaFoldDB" id="A0A1V1HZH0"/>
<dbReference type="Gene3D" id="3.30.420.40">
    <property type="match status" value="2"/>
</dbReference>
<evidence type="ECO:0000313" key="2">
    <source>
        <dbReference type="EMBL" id="CED93371.1"/>
    </source>
</evidence>